<dbReference type="Proteomes" id="UP000017837">
    <property type="component" value="Unassembled WGS sequence"/>
</dbReference>
<dbReference type="OrthoDB" id="8115558at2"/>
<protein>
    <submittedName>
        <fullName evidence="2">Uncharacterized protein</fullName>
    </submittedName>
</protein>
<dbReference type="AlphaFoldDB" id="V4PQL6"/>
<reference evidence="2 3" key="1">
    <citation type="journal article" date="2014" name="Nature">
        <title>Sequential evolution of bacterial morphology by co-option of a developmental regulator.</title>
        <authorList>
            <person name="Jiang C."/>
            <person name="Brown P.J."/>
            <person name="Ducret A."/>
            <person name="Brun Y.V."/>
        </authorList>
    </citation>
    <scope>NUCLEOTIDE SEQUENCE [LARGE SCALE GENOMIC DNA]</scope>
    <source>
        <strain evidence="2 3">DSM 16100</strain>
    </source>
</reference>
<evidence type="ECO:0000313" key="3">
    <source>
        <dbReference type="Proteomes" id="UP000017837"/>
    </source>
</evidence>
<accession>V4PQL6</accession>
<feature type="region of interest" description="Disordered" evidence="1">
    <location>
        <begin position="88"/>
        <end position="115"/>
    </location>
</feature>
<gene>
    <name evidence="2" type="ORF">ABENE_16820</name>
</gene>
<organism evidence="2 3">
    <name type="scientific">Asticcacaulis benevestitus DSM 16100 = ATCC BAA-896</name>
    <dbReference type="NCBI Taxonomy" id="1121022"/>
    <lineage>
        <taxon>Bacteria</taxon>
        <taxon>Pseudomonadati</taxon>
        <taxon>Pseudomonadota</taxon>
        <taxon>Alphaproteobacteria</taxon>
        <taxon>Caulobacterales</taxon>
        <taxon>Caulobacteraceae</taxon>
        <taxon>Asticcacaulis</taxon>
    </lineage>
</organism>
<proteinExistence type="predicted"/>
<evidence type="ECO:0000313" key="2">
    <source>
        <dbReference type="EMBL" id="ESQ87815.1"/>
    </source>
</evidence>
<dbReference type="PATRIC" id="fig|1121022.4.peg.3422"/>
<dbReference type="EMBL" id="AWGB01000041">
    <property type="protein sequence ID" value="ESQ87815.1"/>
    <property type="molecule type" value="Genomic_DNA"/>
</dbReference>
<evidence type="ECO:0000256" key="1">
    <source>
        <dbReference type="SAM" id="MobiDB-lite"/>
    </source>
</evidence>
<sequence>MSDKKKSGNKKPQKTVVYDSLVQGALDGLTGDALFNHVKTVLPEVKNKAVIKAGISALQDPKLTDRIVLDSLYDLAIQRRLAGIATVSETKSSQDVEANTSDATTTEKKRRKKAA</sequence>
<comment type="caution">
    <text evidence="2">The sequence shown here is derived from an EMBL/GenBank/DDBJ whole genome shotgun (WGS) entry which is preliminary data.</text>
</comment>
<dbReference type="eggNOG" id="ENOG503463B">
    <property type="taxonomic scope" value="Bacteria"/>
</dbReference>
<feature type="compositionally biased region" description="Polar residues" evidence="1">
    <location>
        <begin position="88"/>
        <end position="102"/>
    </location>
</feature>
<keyword evidence="3" id="KW-1185">Reference proteome</keyword>
<dbReference type="RefSeq" id="WP_018083337.1">
    <property type="nucleotide sequence ID" value="NZ_AQWM01000029.1"/>
</dbReference>
<name>V4PQL6_9CAUL</name>